<evidence type="ECO:0000259" key="13">
    <source>
        <dbReference type="PROSITE" id="PS50111"/>
    </source>
</evidence>
<dbReference type="InterPro" id="IPR004090">
    <property type="entry name" value="Chemotax_Me-accpt_rcpt"/>
</dbReference>
<dbReference type="AlphaFoldDB" id="A0A5A9W5R9"/>
<dbReference type="GO" id="GO:0007165">
    <property type="term" value="P:signal transduction"/>
    <property type="evidence" value="ECO:0007669"/>
    <property type="project" value="UniProtKB-KW"/>
</dbReference>
<dbReference type="FunFam" id="1.10.287.950:FF:000001">
    <property type="entry name" value="Methyl-accepting chemotaxis sensory transducer"/>
    <property type="match status" value="1"/>
</dbReference>
<evidence type="ECO:0000313" key="16">
    <source>
        <dbReference type="EMBL" id="KAA0875794.1"/>
    </source>
</evidence>
<dbReference type="GO" id="GO:0004888">
    <property type="term" value="F:transmembrane signaling receptor activity"/>
    <property type="evidence" value="ECO:0007669"/>
    <property type="project" value="InterPro"/>
</dbReference>
<dbReference type="InterPro" id="IPR000727">
    <property type="entry name" value="T_SNARE_dom"/>
</dbReference>
<keyword evidence="6 12" id="KW-0812">Transmembrane</keyword>
<feature type="domain" description="T-SNARE coiled-coil homology" evidence="15">
    <location>
        <begin position="434"/>
        <end position="483"/>
    </location>
</feature>
<evidence type="ECO:0000256" key="2">
    <source>
        <dbReference type="ARBA" id="ARBA00022475"/>
    </source>
</evidence>
<dbReference type="Pfam" id="PF08447">
    <property type="entry name" value="PAS_3"/>
    <property type="match status" value="1"/>
</dbReference>
<dbReference type="GO" id="GO:0052131">
    <property type="term" value="P:positive aerotaxis"/>
    <property type="evidence" value="ECO:0007669"/>
    <property type="project" value="UniProtKB-ARBA"/>
</dbReference>
<feature type="domain" description="Methyl-accepting transducer" evidence="13">
    <location>
        <begin position="247"/>
        <end position="483"/>
    </location>
</feature>
<feature type="transmembrane region" description="Helical" evidence="12">
    <location>
        <begin position="173"/>
        <end position="192"/>
    </location>
</feature>
<keyword evidence="2" id="KW-1003">Cell membrane</keyword>
<feature type="transmembrane region" description="Helical" evidence="12">
    <location>
        <begin position="147"/>
        <end position="167"/>
    </location>
</feature>
<evidence type="ECO:0000256" key="9">
    <source>
        <dbReference type="ARBA" id="ARBA00023224"/>
    </source>
</evidence>
<dbReference type="PROSITE" id="PS50112">
    <property type="entry name" value="PAS"/>
    <property type="match status" value="1"/>
</dbReference>
<dbReference type="EMBL" id="SMRS01000002">
    <property type="protein sequence ID" value="KAA0875794.1"/>
    <property type="molecule type" value="Genomic_DNA"/>
</dbReference>
<evidence type="ECO:0000256" key="4">
    <source>
        <dbReference type="ARBA" id="ARBA00022500"/>
    </source>
</evidence>
<comment type="subcellular location">
    <subcellularLocation>
        <location evidence="1">Cell inner membrane</location>
        <topology evidence="1">Multi-pass membrane protein</topology>
    </subcellularLocation>
</comment>
<keyword evidence="17" id="KW-1185">Reference proteome</keyword>
<evidence type="ECO:0000256" key="12">
    <source>
        <dbReference type="SAM" id="Phobius"/>
    </source>
</evidence>
<dbReference type="SUPFAM" id="SSF55785">
    <property type="entry name" value="PYP-like sensor domain (PAS domain)"/>
    <property type="match status" value="1"/>
</dbReference>
<dbReference type="InterPro" id="IPR035965">
    <property type="entry name" value="PAS-like_dom_sf"/>
</dbReference>
<gene>
    <name evidence="16" type="ORF">E1H14_03650</name>
</gene>
<dbReference type="Gene3D" id="1.10.287.950">
    <property type="entry name" value="Methyl-accepting chemotaxis protein"/>
    <property type="match status" value="1"/>
</dbReference>
<evidence type="ECO:0000259" key="14">
    <source>
        <dbReference type="PROSITE" id="PS50112"/>
    </source>
</evidence>
<keyword evidence="3" id="KW-0488">Methylation</keyword>
<dbReference type="PROSITE" id="PS50111">
    <property type="entry name" value="CHEMOTAXIS_TRANSDUC_2"/>
    <property type="match status" value="1"/>
</dbReference>
<dbReference type="PROSITE" id="PS50192">
    <property type="entry name" value="T_SNARE"/>
    <property type="match status" value="1"/>
</dbReference>
<dbReference type="InterPro" id="IPR000014">
    <property type="entry name" value="PAS"/>
</dbReference>
<evidence type="ECO:0000256" key="10">
    <source>
        <dbReference type="ARBA" id="ARBA00029447"/>
    </source>
</evidence>
<reference evidence="16 17" key="1">
    <citation type="submission" date="2019-03" db="EMBL/GenBank/DDBJ databases">
        <title>Nitrincola sp. nov. isolated from an Indian soda lake.</title>
        <authorList>
            <person name="Joshi A."/>
            <person name="Thite S.V."/>
            <person name="Joseph N."/>
            <person name="Dhotre D."/>
            <person name="Moorthy M."/>
            <person name="Shouche Y.S."/>
        </authorList>
    </citation>
    <scope>NUCLEOTIDE SEQUENCE [LARGE SCALE GENOMIC DNA]</scope>
    <source>
        <strain evidence="16 17">MEB193</strain>
    </source>
</reference>
<name>A0A5A9W5R9_9GAMM</name>
<feature type="domain" description="PAS" evidence="14">
    <location>
        <begin position="25"/>
        <end position="76"/>
    </location>
</feature>
<proteinExistence type="inferred from homology"/>
<organism evidence="16 17">
    <name type="scientific">Nitrincola tapanii</name>
    <dbReference type="NCBI Taxonomy" id="1708751"/>
    <lineage>
        <taxon>Bacteria</taxon>
        <taxon>Pseudomonadati</taxon>
        <taxon>Pseudomonadota</taxon>
        <taxon>Gammaproteobacteria</taxon>
        <taxon>Oceanospirillales</taxon>
        <taxon>Oceanospirillaceae</taxon>
        <taxon>Nitrincola</taxon>
    </lineage>
</organism>
<evidence type="ECO:0000256" key="11">
    <source>
        <dbReference type="PROSITE-ProRule" id="PRU00284"/>
    </source>
</evidence>
<evidence type="ECO:0000256" key="6">
    <source>
        <dbReference type="ARBA" id="ARBA00022692"/>
    </source>
</evidence>
<sequence length="519" mass="56914">MKASAHLTGVERTFAEDQQLISSTDKRGIIRYCNEEFVRISGYSREELLGQPHNIVRHPDMPKEAYASMWSYIQSGRPWMGIVKNRCKNGDHYWVDAYITPIFQQGEVVGYESVRRKPKREDVERAENLYAKVLAGQSTRQWRLPTGVLWSGAGLFLAAGLAAPLSLGLALPGWLWALLGAGIGSGMMGLFYRQRMSALAELMPHAFMDALAMKVYTDEAGSFGKMKMAIISDAAHLNTVITRLEHAAQDVAIQASEAHVLSVQSSQGVKDQQVETEQVAAAMHQMSATINEVSGHVQETASRTDSVDKLAKQGSQIAHDTLAAIQQLQQRVNMIAIAVAELSEESRTIAGTTALIEQIAEQTNLLALNAAIESARAGEHGRGFAVVADEVRQLALRTRDSTQQIHSIVNNLQAKAERALEVASVGEQEAERGAHEVEKTEEMLREIADSISRIAGMTVQMAAAIEEQASVSDGVNHQVSNINQLASSSLEKGMASSERSKQLEVTAEHLYELVERFRR</sequence>
<dbReference type="CDD" id="cd11386">
    <property type="entry name" value="MCP_signal"/>
    <property type="match status" value="1"/>
</dbReference>
<keyword evidence="5" id="KW-0997">Cell inner membrane</keyword>
<evidence type="ECO:0000256" key="3">
    <source>
        <dbReference type="ARBA" id="ARBA00022481"/>
    </source>
</evidence>
<dbReference type="InterPro" id="IPR013655">
    <property type="entry name" value="PAS_fold_3"/>
</dbReference>
<evidence type="ECO:0000256" key="7">
    <source>
        <dbReference type="ARBA" id="ARBA00022989"/>
    </source>
</evidence>
<dbReference type="GO" id="GO:0005886">
    <property type="term" value="C:plasma membrane"/>
    <property type="evidence" value="ECO:0007669"/>
    <property type="project" value="UniProtKB-SubCell"/>
</dbReference>
<dbReference type="Gene3D" id="3.30.450.20">
    <property type="entry name" value="PAS domain"/>
    <property type="match status" value="1"/>
</dbReference>
<keyword evidence="9 11" id="KW-0807">Transducer</keyword>
<evidence type="ECO:0000313" key="17">
    <source>
        <dbReference type="Proteomes" id="UP000325302"/>
    </source>
</evidence>
<keyword evidence="4" id="KW-0145">Chemotaxis</keyword>
<dbReference type="PANTHER" id="PTHR32089">
    <property type="entry name" value="METHYL-ACCEPTING CHEMOTAXIS PROTEIN MCPB"/>
    <property type="match status" value="1"/>
</dbReference>
<comment type="caution">
    <text evidence="16">The sequence shown here is derived from an EMBL/GenBank/DDBJ whole genome shotgun (WGS) entry which is preliminary data.</text>
</comment>
<dbReference type="CDD" id="cd00130">
    <property type="entry name" value="PAS"/>
    <property type="match status" value="1"/>
</dbReference>
<keyword evidence="7 12" id="KW-1133">Transmembrane helix</keyword>
<dbReference type="FunFam" id="3.30.450.20:FF:000046">
    <property type="entry name" value="Aerotaxis sensor receptor"/>
    <property type="match status" value="1"/>
</dbReference>
<keyword evidence="8 12" id="KW-0472">Membrane</keyword>
<dbReference type="RefSeq" id="WP_149390098.1">
    <property type="nucleotide sequence ID" value="NZ_SMRS01000002.1"/>
</dbReference>
<evidence type="ECO:0000256" key="1">
    <source>
        <dbReference type="ARBA" id="ARBA00004429"/>
    </source>
</evidence>
<dbReference type="Pfam" id="PF00015">
    <property type="entry name" value="MCPsignal"/>
    <property type="match status" value="1"/>
</dbReference>
<dbReference type="SMART" id="SM00283">
    <property type="entry name" value="MA"/>
    <property type="match status" value="1"/>
</dbReference>
<evidence type="ECO:0000259" key="15">
    <source>
        <dbReference type="PROSITE" id="PS50192"/>
    </source>
</evidence>
<dbReference type="SUPFAM" id="SSF58104">
    <property type="entry name" value="Methyl-accepting chemotaxis protein (MCP) signaling domain"/>
    <property type="match status" value="1"/>
</dbReference>
<evidence type="ECO:0000256" key="5">
    <source>
        <dbReference type="ARBA" id="ARBA00022519"/>
    </source>
</evidence>
<protein>
    <submittedName>
        <fullName evidence="16">PAS domain S-box protein</fullName>
    </submittedName>
</protein>
<dbReference type="PANTHER" id="PTHR32089:SF74">
    <property type="entry name" value="METHYL-ACCEPTING CHEMOTAXIS PROTEIN AER"/>
    <property type="match status" value="1"/>
</dbReference>
<dbReference type="PRINTS" id="PR00260">
    <property type="entry name" value="CHEMTRNSDUCR"/>
</dbReference>
<dbReference type="OrthoDB" id="5675566at2"/>
<accession>A0A5A9W5R9</accession>
<dbReference type="Proteomes" id="UP000325302">
    <property type="component" value="Unassembled WGS sequence"/>
</dbReference>
<evidence type="ECO:0000256" key="8">
    <source>
        <dbReference type="ARBA" id="ARBA00023136"/>
    </source>
</evidence>
<dbReference type="InterPro" id="IPR004089">
    <property type="entry name" value="MCPsignal_dom"/>
</dbReference>
<comment type="similarity">
    <text evidence="10">Belongs to the methyl-accepting chemotaxis (MCP) protein family.</text>
</comment>
<dbReference type="NCBIfam" id="TIGR00229">
    <property type="entry name" value="sensory_box"/>
    <property type="match status" value="1"/>
</dbReference>